<comment type="caution">
    <text evidence="3">The sequence shown here is derived from an EMBL/GenBank/DDBJ whole genome shotgun (WGS) entry which is preliminary data.</text>
</comment>
<accession>A0A7W0HKA9</accession>
<dbReference type="EMBL" id="JACDUS010000003">
    <property type="protein sequence ID" value="MBA2881089.1"/>
    <property type="molecule type" value="Genomic_DNA"/>
</dbReference>
<dbReference type="SUPFAM" id="SSF52402">
    <property type="entry name" value="Adenine nucleotide alpha hydrolases-like"/>
    <property type="match status" value="1"/>
</dbReference>
<name>A0A7W0HKA9_9BACT</name>
<evidence type="ECO:0000259" key="2">
    <source>
        <dbReference type="Pfam" id="PF00582"/>
    </source>
</evidence>
<dbReference type="PANTHER" id="PTHR46268:SF15">
    <property type="entry name" value="UNIVERSAL STRESS PROTEIN HP_0031"/>
    <property type="match status" value="1"/>
</dbReference>
<comment type="similarity">
    <text evidence="1">Belongs to the universal stress protein A family.</text>
</comment>
<evidence type="ECO:0000256" key="1">
    <source>
        <dbReference type="ARBA" id="ARBA00008791"/>
    </source>
</evidence>
<dbReference type="InterPro" id="IPR006015">
    <property type="entry name" value="Universal_stress_UspA"/>
</dbReference>
<reference evidence="3 4" key="1">
    <citation type="submission" date="2020-07" db="EMBL/GenBank/DDBJ databases">
        <title>Genomic Encyclopedia of Type Strains, Phase IV (KMG-IV): sequencing the most valuable type-strain genomes for metagenomic binning, comparative biology and taxonomic classification.</title>
        <authorList>
            <person name="Goeker M."/>
        </authorList>
    </citation>
    <scope>NUCLEOTIDE SEQUENCE [LARGE SCALE GENOMIC DNA]</scope>
    <source>
        <strain evidence="3 4">DSM 17721</strain>
    </source>
</reference>
<dbReference type="InterPro" id="IPR014729">
    <property type="entry name" value="Rossmann-like_a/b/a_fold"/>
</dbReference>
<dbReference type="Gene3D" id="3.40.50.620">
    <property type="entry name" value="HUPs"/>
    <property type="match status" value="1"/>
</dbReference>
<feature type="domain" description="UspA" evidence="2">
    <location>
        <begin position="2"/>
        <end position="130"/>
    </location>
</feature>
<evidence type="ECO:0000313" key="4">
    <source>
        <dbReference type="Proteomes" id="UP000525298"/>
    </source>
</evidence>
<sequence>MKILVGYNRTKASANALSLAREHALFFNARVLVVTSMEGGSSETFEQIASVDKSLNEAGRFMKEKGVECETHQLARGMTPGEDLVRFAAENEIDLIFVGVRKKSRTQKIILGSTAQFIILKAPCPVTTVK</sequence>
<dbReference type="InterPro" id="IPR006016">
    <property type="entry name" value="UspA"/>
</dbReference>
<protein>
    <submittedName>
        <fullName evidence="3">Nucleotide-binding universal stress UspA family protein</fullName>
    </submittedName>
</protein>
<gene>
    <name evidence="3" type="ORF">HNR65_001415</name>
</gene>
<dbReference type="Pfam" id="PF00582">
    <property type="entry name" value="Usp"/>
    <property type="match status" value="1"/>
</dbReference>
<dbReference type="CDD" id="cd00293">
    <property type="entry name" value="USP-like"/>
    <property type="match status" value="1"/>
</dbReference>
<dbReference type="RefSeq" id="WP_181550744.1">
    <property type="nucleotide sequence ID" value="NZ_JACDUS010000003.1"/>
</dbReference>
<dbReference type="Proteomes" id="UP000525298">
    <property type="component" value="Unassembled WGS sequence"/>
</dbReference>
<dbReference type="AlphaFoldDB" id="A0A7W0HKA9"/>
<dbReference type="PANTHER" id="PTHR46268">
    <property type="entry name" value="STRESS RESPONSE PROTEIN NHAX"/>
    <property type="match status" value="1"/>
</dbReference>
<proteinExistence type="inferred from homology"/>
<keyword evidence="4" id="KW-1185">Reference proteome</keyword>
<organism evidence="3 4">
    <name type="scientific">Desulfosalsimonas propionicica</name>
    <dbReference type="NCBI Taxonomy" id="332175"/>
    <lineage>
        <taxon>Bacteria</taxon>
        <taxon>Pseudomonadati</taxon>
        <taxon>Thermodesulfobacteriota</taxon>
        <taxon>Desulfobacteria</taxon>
        <taxon>Desulfobacterales</taxon>
        <taxon>Desulfosalsimonadaceae</taxon>
        <taxon>Desulfosalsimonas</taxon>
    </lineage>
</organism>
<evidence type="ECO:0000313" key="3">
    <source>
        <dbReference type="EMBL" id="MBA2881089.1"/>
    </source>
</evidence>
<dbReference type="PRINTS" id="PR01438">
    <property type="entry name" value="UNVRSLSTRESS"/>
</dbReference>